<gene>
    <name evidence="1" type="ORF">EV182_002838</name>
</gene>
<evidence type="ECO:0000313" key="2">
    <source>
        <dbReference type="Proteomes" id="UP001145114"/>
    </source>
</evidence>
<sequence>MSKRSDDKEADTSSGRLVLRDQSTTVALQSTSLTKPTRKVALEELEEDEFTERLSRIVERDFFPHLREIREQSTKIDTVHPYNVGQLCMTGTGLRPRVSDTPIGAPGVSLLTGSNARQESSPVASKDPDAGLSVDGFLSKYTSEDNASFSRLIDKQNQEMRRKMYWLFDNGGTHDNEKDSNDRDHALSKCIEGPGDDDDNDDSGGDRLMLTDRPSQVETWKFRARNTLMYTPDDDNLLQPDIISANRAAPKMVIHHNTRFADDIIADAATEASGSATPSNISMLDATPTVRGYKFVDEETPIPDTKGRSDHASASTPSFRILPTPKRELLGHMLASRSSLASPAKRLTGLGTNSTQTPTKRTRHDFSGGGSPLVRMLSPAGRRLLQSRFKDPKKSQPSQQLRQAYQSPYVSRQQ</sequence>
<dbReference type="EMBL" id="JAMZIH010005786">
    <property type="protein sequence ID" value="KAJ1674654.1"/>
    <property type="molecule type" value="Genomic_DNA"/>
</dbReference>
<protein>
    <submittedName>
        <fullName evidence="1">Uncharacterized protein</fullName>
    </submittedName>
</protein>
<accession>A0ACC1HDM4</accession>
<organism evidence="1 2">
    <name type="scientific">Spiromyces aspiralis</name>
    <dbReference type="NCBI Taxonomy" id="68401"/>
    <lineage>
        <taxon>Eukaryota</taxon>
        <taxon>Fungi</taxon>
        <taxon>Fungi incertae sedis</taxon>
        <taxon>Zoopagomycota</taxon>
        <taxon>Kickxellomycotina</taxon>
        <taxon>Kickxellomycetes</taxon>
        <taxon>Kickxellales</taxon>
        <taxon>Kickxellaceae</taxon>
        <taxon>Spiromyces</taxon>
    </lineage>
</organism>
<proteinExistence type="predicted"/>
<evidence type="ECO:0000313" key="1">
    <source>
        <dbReference type="EMBL" id="KAJ1674654.1"/>
    </source>
</evidence>
<reference evidence="1" key="1">
    <citation type="submission" date="2022-06" db="EMBL/GenBank/DDBJ databases">
        <title>Phylogenomic reconstructions and comparative analyses of Kickxellomycotina fungi.</title>
        <authorList>
            <person name="Reynolds N.K."/>
            <person name="Stajich J.E."/>
            <person name="Barry K."/>
            <person name="Grigoriev I.V."/>
            <person name="Crous P."/>
            <person name="Smith M.E."/>
        </authorList>
    </citation>
    <scope>NUCLEOTIDE SEQUENCE</scope>
    <source>
        <strain evidence="1">RSA 2271</strain>
    </source>
</reference>
<name>A0ACC1HDM4_9FUNG</name>
<dbReference type="Proteomes" id="UP001145114">
    <property type="component" value="Unassembled WGS sequence"/>
</dbReference>
<comment type="caution">
    <text evidence="1">The sequence shown here is derived from an EMBL/GenBank/DDBJ whole genome shotgun (WGS) entry which is preliminary data.</text>
</comment>
<keyword evidence="2" id="KW-1185">Reference proteome</keyword>